<evidence type="ECO:0000313" key="1">
    <source>
        <dbReference type="EMBL" id="OGD89424.1"/>
    </source>
</evidence>
<dbReference type="AlphaFoldDB" id="A0A1F5GC71"/>
<dbReference type="EMBL" id="MFBD01000003">
    <property type="protein sequence ID" value="OGD89424.1"/>
    <property type="molecule type" value="Genomic_DNA"/>
</dbReference>
<proteinExistence type="predicted"/>
<organism evidence="1 2">
    <name type="scientific">Candidatus Curtissbacteria bacterium RIFCSPHIGHO2_02_FULL_40_16b</name>
    <dbReference type="NCBI Taxonomy" id="1797714"/>
    <lineage>
        <taxon>Bacteria</taxon>
        <taxon>Candidatus Curtissiibacteriota</taxon>
    </lineage>
</organism>
<gene>
    <name evidence="1" type="ORF">A3D04_04465</name>
</gene>
<protein>
    <submittedName>
        <fullName evidence="1">Uncharacterized protein</fullName>
    </submittedName>
</protein>
<reference evidence="1 2" key="1">
    <citation type="journal article" date="2016" name="Nat. Commun.">
        <title>Thousands of microbial genomes shed light on interconnected biogeochemical processes in an aquifer system.</title>
        <authorList>
            <person name="Anantharaman K."/>
            <person name="Brown C.T."/>
            <person name="Hug L.A."/>
            <person name="Sharon I."/>
            <person name="Castelle C.J."/>
            <person name="Probst A.J."/>
            <person name="Thomas B.C."/>
            <person name="Singh A."/>
            <person name="Wilkins M.J."/>
            <person name="Karaoz U."/>
            <person name="Brodie E.L."/>
            <person name="Williams K.H."/>
            <person name="Hubbard S.S."/>
            <person name="Banfield J.F."/>
        </authorList>
    </citation>
    <scope>NUCLEOTIDE SEQUENCE [LARGE SCALE GENOMIC DNA]</scope>
</reference>
<name>A0A1F5GC71_9BACT</name>
<sequence>METTGEKKYNTFYKTRFNLFVRSYIGYSVQNYLKIKYKIDSNLTEPQLRQQFSRKRAMPEISRLSRALNLNYQLLWQFMVLGRKRKMNTKINPQDKLKAYLGIENEIVILKITRQEKENIIHEDYERALLSPAIERAAGNSLKNIKDDLIFEKKLEELQKRYQRWYYEIAHEYKLPTLVNFHFILILIS</sequence>
<dbReference type="Proteomes" id="UP000177369">
    <property type="component" value="Unassembled WGS sequence"/>
</dbReference>
<evidence type="ECO:0000313" key="2">
    <source>
        <dbReference type="Proteomes" id="UP000177369"/>
    </source>
</evidence>
<accession>A0A1F5GC71</accession>
<comment type="caution">
    <text evidence="1">The sequence shown here is derived from an EMBL/GenBank/DDBJ whole genome shotgun (WGS) entry which is preliminary data.</text>
</comment>